<dbReference type="InterPro" id="IPR045161">
    <property type="entry name" value="Utp18"/>
</dbReference>
<dbReference type="GeneID" id="94431449"/>
<keyword evidence="4" id="KW-0677">Repeat</keyword>
<evidence type="ECO:0000256" key="2">
    <source>
        <dbReference type="ARBA" id="ARBA00022552"/>
    </source>
</evidence>
<dbReference type="VEuPathDB" id="ToxoDB:CSUI_008099"/>
<feature type="compositionally biased region" description="Basic and acidic residues" evidence="7">
    <location>
        <begin position="148"/>
        <end position="168"/>
    </location>
</feature>
<dbReference type="Pfam" id="PF00400">
    <property type="entry name" value="WD40"/>
    <property type="match status" value="1"/>
</dbReference>
<evidence type="ECO:0000256" key="6">
    <source>
        <dbReference type="ARBA" id="ARBA00025767"/>
    </source>
</evidence>
<dbReference type="Gene3D" id="2.130.10.10">
    <property type="entry name" value="YVTN repeat-like/Quinoprotein amine dehydrogenase"/>
    <property type="match status" value="1"/>
</dbReference>
<evidence type="ECO:0000256" key="5">
    <source>
        <dbReference type="ARBA" id="ARBA00023242"/>
    </source>
</evidence>
<feature type="region of interest" description="Disordered" evidence="7">
    <location>
        <begin position="1"/>
        <end position="130"/>
    </location>
</feature>
<evidence type="ECO:0000256" key="4">
    <source>
        <dbReference type="ARBA" id="ARBA00022737"/>
    </source>
</evidence>
<feature type="region of interest" description="Disordered" evidence="7">
    <location>
        <begin position="145"/>
        <end position="268"/>
    </location>
</feature>
<comment type="caution">
    <text evidence="8">The sequence shown here is derived from an EMBL/GenBank/DDBJ whole genome shotgun (WGS) entry which is preliminary data.</text>
</comment>
<dbReference type="InterPro" id="IPR001680">
    <property type="entry name" value="WD40_rpt"/>
</dbReference>
<keyword evidence="2" id="KW-0698">rRNA processing</keyword>
<comment type="subcellular location">
    <subcellularLocation>
        <location evidence="1">Nucleus</location>
        <location evidence="1">Nucleolus</location>
    </subcellularLocation>
</comment>
<evidence type="ECO:0000256" key="3">
    <source>
        <dbReference type="ARBA" id="ARBA00022574"/>
    </source>
</evidence>
<dbReference type="SUPFAM" id="SSF50978">
    <property type="entry name" value="WD40 repeat-like"/>
    <property type="match status" value="1"/>
</dbReference>
<keyword evidence="9" id="KW-1185">Reference proteome</keyword>
<comment type="similarity">
    <text evidence="6">Belongs to the WD repeat UTP18 family.</text>
</comment>
<evidence type="ECO:0000256" key="1">
    <source>
        <dbReference type="ARBA" id="ARBA00004604"/>
    </source>
</evidence>
<gene>
    <name evidence="8" type="ORF">CSUI_008099</name>
</gene>
<feature type="compositionally biased region" description="Basic and acidic residues" evidence="7">
    <location>
        <begin position="36"/>
        <end position="53"/>
    </location>
</feature>
<evidence type="ECO:0000313" key="8">
    <source>
        <dbReference type="EMBL" id="PHJ18073.1"/>
    </source>
</evidence>
<proteinExistence type="inferred from homology"/>
<dbReference type="InterPro" id="IPR015943">
    <property type="entry name" value="WD40/YVTN_repeat-like_dom_sf"/>
</dbReference>
<organism evidence="8 9">
    <name type="scientific">Cystoisospora suis</name>
    <dbReference type="NCBI Taxonomy" id="483139"/>
    <lineage>
        <taxon>Eukaryota</taxon>
        <taxon>Sar</taxon>
        <taxon>Alveolata</taxon>
        <taxon>Apicomplexa</taxon>
        <taxon>Conoidasida</taxon>
        <taxon>Coccidia</taxon>
        <taxon>Eucoccidiorida</taxon>
        <taxon>Eimeriorina</taxon>
        <taxon>Sarcocystidae</taxon>
        <taxon>Cystoisospora</taxon>
    </lineage>
</organism>
<dbReference type="RefSeq" id="XP_067919783.1">
    <property type="nucleotide sequence ID" value="XM_068068238.1"/>
</dbReference>
<reference evidence="8 9" key="1">
    <citation type="journal article" date="2017" name="Int. J. Parasitol.">
        <title>The genome of the protozoan parasite Cystoisospora suis and a reverse vaccinology approach to identify vaccine candidates.</title>
        <authorList>
            <person name="Palmieri N."/>
            <person name="Shrestha A."/>
            <person name="Ruttkowski B."/>
            <person name="Beck T."/>
            <person name="Vogl C."/>
            <person name="Tomley F."/>
            <person name="Blake D.P."/>
            <person name="Joachim A."/>
        </authorList>
    </citation>
    <scope>NUCLEOTIDE SEQUENCE [LARGE SCALE GENOMIC DNA]</scope>
    <source>
        <strain evidence="8 9">Wien I</strain>
    </source>
</reference>
<feature type="compositionally biased region" description="Basic and acidic residues" evidence="7">
    <location>
        <begin position="259"/>
        <end position="268"/>
    </location>
</feature>
<dbReference type="GO" id="GO:0032040">
    <property type="term" value="C:small-subunit processome"/>
    <property type="evidence" value="ECO:0007669"/>
    <property type="project" value="TreeGrafter"/>
</dbReference>
<sequence length="739" mass="82548">MARPRITPTLSSPLLEKTITGDRHVKSKKKKIQTLDGRRKEAKQERSHVDDRCTSGMLKQQDVKFSSPVEDNATASARKKQLNRQSKNPTDHAPCTGEETDPTCDGTSFPLKREEQRHGNIDTSRVEKGSDDIQRLEEFLFGKKRRRKIDEHKLETTLEDVKKSDSQEHRRRPRRKRMDFSGDGGAVSVMGDEQLNCQEAEDVSDSCEGVSLGNSGLKPPAVHRQHTDMLTSSEGDSRKMNQKREKLLQESSSASLSSREGKDERAWVDSDDEKLVVDLASQPKLRKLRQNRKEHRVSGVVFQERLKELHEKRMNNGESVDWVEKARQRKLCAHFEKIAEGYDSDPSLAEGLQAITRTGQSLAEVHSGRQEASSRMSRLGALTTADSRRQIKGFVGQGKLSVKRLENANKAERSGSAICALEFHPRMPLLFTGGRDKTLRIFSIDGQDNPKVESLHLVDYPILKAHFTQHDGGQHILAVSNANRSLLDYDLETGQTDKIPAIAGRRDERCFHFLEMGGRAVTSASSLITHQTFALASASSQDVLVCDARTKRLLSVLSMNAKVAGIAYHPARNSIFTADREAYVYEWDVRTGGCVDKFRDEACLRLSALAASPPACAAQEYHSSALLATGSRTGFVGLFSLSVVEPVARKPTKELGNLTTEITTLAFHPTNQLMCVASKWKKDAFRIVHVPSSTVYQNWPTERSPLRYVTAADFSPYRGFLAVGNDRGNALLYQLRHFA</sequence>
<keyword evidence="3" id="KW-0853">WD repeat</keyword>
<dbReference type="OrthoDB" id="331333at2759"/>
<dbReference type="EMBL" id="MIGC01004438">
    <property type="protein sequence ID" value="PHJ18073.1"/>
    <property type="molecule type" value="Genomic_DNA"/>
</dbReference>
<keyword evidence="5" id="KW-0539">Nucleus</keyword>
<dbReference type="PANTHER" id="PTHR18359">
    <property type="entry name" value="WD-REPEAT PROTEIN-RELATED"/>
    <property type="match status" value="1"/>
</dbReference>
<feature type="compositionally biased region" description="Basic and acidic residues" evidence="7">
    <location>
        <begin position="235"/>
        <end position="248"/>
    </location>
</feature>
<dbReference type="Proteomes" id="UP000221165">
    <property type="component" value="Unassembled WGS sequence"/>
</dbReference>
<name>A0A2C6KNW1_9APIC</name>
<feature type="compositionally biased region" description="Basic and acidic residues" evidence="7">
    <location>
        <begin position="111"/>
        <end position="130"/>
    </location>
</feature>
<dbReference type="InterPro" id="IPR036322">
    <property type="entry name" value="WD40_repeat_dom_sf"/>
</dbReference>
<dbReference type="GO" id="GO:0006364">
    <property type="term" value="P:rRNA processing"/>
    <property type="evidence" value="ECO:0007669"/>
    <property type="project" value="UniProtKB-KW"/>
</dbReference>
<dbReference type="AlphaFoldDB" id="A0A2C6KNW1"/>
<accession>A0A2C6KNW1</accession>
<dbReference type="GO" id="GO:0034388">
    <property type="term" value="C:Pwp2p-containing subcomplex of 90S preribosome"/>
    <property type="evidence" value="ECO:0007669"/>
    <property type="project" value="TreeGrafter"/>
</dbReference>
<evidence type="ECO:0000313" key="9">
    <source>
        <dbReference type="Proteomes" id="UP000221165"/>
    </source>
</evidence>
<evidence type="ECO:0000256" key="7">
    <source>
        <dbReference type="SAM" id="MobiDB-lite"/>
    </source>
</evidence>
<dbReference type="PANTHER" id="PTHR18359:SF0">
    <property type="entry name" value="U3 SMALL NUCLEOLAR RNA-ASSOCIATED PROTEIN 18 HOMOLOG"/>
    <property type="match status" value="1"/>
</dbReference>
<dbReference type="SMART" id="SM00320">
    <property type="entry name" value="WD40"/>
    <property type="match status" value="4"/>
</dbReference>
<protein>
    <submittedName>
        <fullName evidence="8">Wd-40 repeat protein</fullName>
    </submittedName>
</protein>